<dbReference type="Proteomes" id="UP001175271">
    <property type="component" value="Unassembled WGS sequence"/>
</dbReference>
<gene>
    <name evidence="1" type="ORF">QR680_011972</name>
</gene>
<comment type="caution">
    <text evidence="1">The sequence shown here is derived from an EMBL/GenBank/DDBJ whole genome shotgun (WGS) entry which is preliminary data.</text>
</comment>
<dbReference type="EMBL" id="JAUCMV010000002">
    <property type="protein sequence ID" value="KAK0415495.1"/>
    <property type="molecule type" value="Genomic_DNA"/>
</dbReference>
<name>A0AA39I0E7_9BILA</name>
<evidence type="ECO:0000313" key="1">
    <source>
        <dbReference type="EMBL" id="KAK0415495.1"/>
    </source>
</evidence>
<evidence type="ECO:0000313" key="2">
    <source>
        <dbReference type="Proteomes" id="UP001175271"/>
    </source>
</evidence>
<proteinExistence type="predicted"/>
<protein>
    <submittedName>
        <fullName evidence="1">Uncharacterized protein</fullName>
    </submittedName>
</protein>
<dbReference type="AlphaFoldDB" id="A0AA39I0E7"/>
<reference evidence="1" key="1">
    <citation type="submission" date="2023-06" db="EMBL/GenBank/DDBJ databases">
        <title>Genomic analysis of the entomopathogenic nematode Steinernema hermaphroditum.</title>
        <authorList>
            <person name="Schwarz E.M."/>
            <person name="Heppert J.K."/>
            <person name="Baniya A."/>
            <person name="Schwartz H.T."/>
            <person name="Tan C.-H."/>
            <person name="Antoshechkin I."/>
            <person name="Sternberg P.W."/>
            <person name="Goodrich-Blair H."/>
            <person name="Dillman A.R."/>
        </authorList>
    </citation>
    <scope>NUCLEOTIDE SEQUENCE</scope>
    <source>
        <strain evidence="1">PS9179</strain>
        <tissue evidence="1">Whole animal</tissue>
    </source>
</reference>
<sequence length="126" mass="14145">MGEKTILDQPCKSRDQCGGLDICFDGRCDQKISFLLPTSNSHPDNRIFLALRGDISLSFQILKRNYCITTSPGGFARRIWSTKKIYEEPEFEPEFARTAHHESSSSSSLISHLNKALHISSGGRNK</sequence>
<accession>A0AA39I0E7</accession>
<organism evidence="1 2">
    <name type="scientific">Steinernema hermaphroditum</name>
    <dbReference type="NCBI Taxonomy" id="289476"/>
    <lineage>
        <taxon>Eukaryota</taxon>
        <taxon>Metazoa</taxon>
        <taxon>Ecdysozoa</taxon>
        <taxon>Nematoda</taxon>
        <taxon>Chromadorea</taxon>
        <taxon>Rhabditida</taxon>
        <taxon>Tylenchina</taxon>
        <taxon>Panagrolaimomorpha</taxon>
        <taxon>Strongyloidoidea</taxon>
        <taxon>Steinernematidae</taxon>
        <taxon>Steinernema</taxon>
    </lineage>
</organism>
<keyword evidence="2" id="KW-1185">Reference proteome</keyword>